<keyword evidence="5" id="KW-0472">Membrane</keyword>
<feature type="transmembrane region" description="Helical" evidence="5">
    <location>
        <begin position="752"/>
        <end position="773"/>
    </location>
</feature>
<evidence type="ECO:0000259" key="6">
    <source>
        <dbReference type="Pfam" id="PF00496"/>
    </source>
</evidence>
<dbReference type="PANTHER" id="PTHR30290">
    <property type="entry name" value="PERIPLASMIC BINDING COMPONENT OF ABC TRANSPORTER"/>
    <property type="match status" value="1"/>
</dbReference>
<dbReference type="EMBL" id="DSEU01000040">
    <property type="protein sequence ID" value="HEM67040.1"/>
    <property type="molecule type" value="Genomic_DNA"/>
</dbReference>
<keyword evidence="5" id="KW-1133">Transmembrane helix</keyword>
<dbReference type="GO" id="GO:1904680">
    <property type="term" value="F:peptide transmembrane transporter activity"/>
    <property type="evidence" value="ECO:0007669"/>
    <property type="project" value="TreeGrafter"/>
</dbReference>
<dbReference type="AlphaFoldDB" id="A0A7J2U2G4"/>
<dbReference type="Pfam" id="PF00496">
    <property type="entry name" value="SBP_bac_5"/>
    <property type="match status" value="1"/>
</dbReference>
<accession>A0A7J2U2G4</accession>
<proteinExistence type="inferred from homology"/>
<comment type="similarity">
    <text evidence="1">Belongs to the bacterial solute-binding protein 5 family.</text>
</comment>
<evidence type="ECO:0000313" key="7">
    <source>
        <dbReference type="EMBL" id="HEM67040.1"/>
    </source>
</evidence>
<reference evidence="7" key="1">
    <citation type="journal article" date="2020" name="mSystems">
        <title>Genome- and Community-Level Interaction Insights into Carbon Utilization and Element Cycling Functions of Hydrothermarchaeota in Hydrothermal Sediment.</title>
        <authorList>
            <person name="Zhou Z."/>
            <person name="Liu Y."/>
            <person name="Xu W."/>
            <person name="Pan J."/>
            <person name="Luo Z.H."/>
            <person name="Li M."/>
        </authorList>
    </citation>
    <scope>NUCLEOTIDE SEQUENCE [LARGE SCALE GENOMIC DNA]</scope>
    <source>
        <strain evidence="7">SpSt-125</strain>
    </source>
</reference>
<organism evidence="7">
    <name type="scientific">Ignisphaera aggregans</name>
    <dbReference type="NCBI Taxonomy" id="334771"/>
    <lineage>
        <taxon>Archaea</taxon>
        <taxon>Thermoproteota</taxon>
        <taxon>Thermoprotei</taxon>
        <taxon>Desulfurococcales</taxon>
        <taxon>Desulfurococcaceae</taxon>
        <taxon>Ignisphaera</taxon>
    </lineage>
</organism>
<gene>
    <name evidence="7" type="ORF">ENO26_05685</name>
</gene>
<keyword evidence="3" id="KW-0732">Signal</keyword>
<comment type="caution">
    <text evidence="7">The sequence shown here is derived from an EMBL/GenBank/DDBJ whole genome shotgun (WGS) entry which is preliminary data.</text>
</comment>
<dbReference type="SUPFAM" id="SSF53850">
    <property type="entry name" value="Periplasmic binding protein-like II"/>
    <property type="match status" value="1"/>
</dbReference>
<dbReference type="PANTHER" id="PTHR30290:SF9">
    <property type="entry name" value="OLIGOPEPTIDE-BINDING PROTEIN APPA"/>
    <property type="match status" value="1"/>
</dbReference>
<keyword evidence="2" id="KW-0813">Transport</keyword>
<evidence type="ECO:0000256" key="2">
    <source>
        <dbReference type="ARBA" id="ARBA00022448"/>
    </source>
</evidence>
<dbReference type="Gene3D" id="3.90.76.10">
    <property type="entry name" value="Dipeptide-binding Protein, Domain 1"/>
    <property type="match status" value="1"/>
</dbReference>
<dbReference type="GO" id="GO:0015833">
    <property type="term" value="P:peptide transport"/>
    <property type="evidence" value="ECO:0007669"/>
    <property type="project" value="TreeGrafter"/>
</dbReference>
<dbReference type="Gene3D" id="3.10.105.10">
    <property type="entry name" value="Dipeptide-binding Protein, Domain 3"/>
    <property type="match status" value="1"/>
</dbReference>
<dbReference type="InterPro" id="IPR000914">
    <property type="entry name" value="SBP_5_dom"/>
</dbReference>
<keyword evidence="5" id="KW-0812">Transmembrane</keyword>
<dbReference type="InterPro" id="IPR039424">
    <property type="entry name" value="SBP_5"/>
</dbReference>
<evidence type="ECO:0000256" key="3">
    <source>
        <dbReference type="ARBA" id="ARBA00022729"/>
    </source>
</evidence>
<evidence type="ECO:0000256" key="4">
    <source>
        <dbReference type="SAM" id="MobiDB-lite"/>
    </source>
</evidence>
<evidence type="ECO:0000256" key="5">
    <source>
        <dbReference type="SAM" id="Phobius"/>
    </source>
</evidence>
<evidence type="ECO:0000256" key="1">
    <source>
        <dbReference type="ARBA" id="ARBA00005695"/>
    </source>
</evidence>
<feature type="domain" description="Solute-binding protein family 5" evidence="6">
    <location>
        <begin position="87"/>
        <end position="495"/>
    </location>
</feature>
<protein>
    <recommendedName>
        <fullName evidence="6">Solute-binding protein family 5 domain-containing protein</fullName>
    </recommendedName>
</protein>
<name>A0A7J2U2G4_9CREN</name>
<feature type="compositionally biased region" description="Low complexity" evidence="4">
    <location>
        <begin position="688"/>
        <end position="699"/>
    </location>
</feature>
<feature type="region of interest" description="Disordered" evidence="4">
    <location>
        <begin position="681"/>
        <end position="705"/>
    </location>
</feature>
<sequence length="776" mass="87162">MHNNTTPLKSLAIALVLLILPVMMIPPNIVRSQGATFHLNAWYVVPPTITWNPFASLSVLGGAQGLIGSACTLPLYSFEAYHGYLLPLLAKEVSVNPTEGYLEVKLFEDTKWFNGKDLVPFTARDVWTYFVIQWKIFQNFIPWLLDVRIVDDYTIRFYFNRTVFSLTAPIYDPKTGKVDTTHINSYSFTTNIWYQGFFQILTSQITTPYNIFGKYAEMVANIPLSEVSKRYNLTALQNEVRNLPMDTPWCTGPFWPDPSTLTTTSIKLVKNPGCRWSKYVQYDSGEILFARAEEQMIANMINGMNLLTWHGISPLTLVEIDKSAGGVKGAWLQGLEVQGIWFNLLRYPFNITEVRWALSMLINVSEAAKAFPPITLPYTDLVTGQFKSSDLPTWITDNLPINYGYNPQKAYQLLESVGFKRGADGKWYMPNGKPFHFEVLCVSAWADWVSQASNLAAQWQAHGIDAVSNCVDVGVYSQLWSTFSFDVTLNWDIINPAGLATAYTAYLNRYWPSLSYLSATKFNYTWPVPLKNGTVIYVNPYYEQMKLQASVPGTSSFWDAIAKLAWFWNYYIPTYPIWNFRRGWQVSIVESNFAELLGVPDAQIDVGGYKMYGWGIDKSWVATAWYSGSYSVYVWMMYGILKKPTTPLPWPPSKPPVNPYNLLPSEAKIVSITDLAKPFLSPTPTPTTSPTTTVTTPPATTAPPPTTAMTTTVTTTVVVPTTIVSTVVSTVSSVLTATMTATTTVTQRVTEWATTIAIAIVLLIIGFAIGWLIKRR</sequence>